<evidence type="ECO:0000313" key="2">
    <source>
        <dbReference type="EMBL" id="AKT73138.1"/>
    </source>
</evidence>
<feature type="region of interest" description="Disordered" evidence="1">
    <location>
        <begin position="1"/>
        <end position="23"/>
    </location>
</feature>
<organism evidence="2">
    <name type="scientific">Yersinia pestis</name>
    <dbReference type="NCBI Taxonomy" id="632"/>
    <lineage>
        <taxon>Bacteria</taxon>
        <taxon>Pseudomonadati</taxon>
        <taxon>Pseudomonadota</taxon>
        <taxon>Gammaproteobacteria</taxon>
        <taxon>Enterobacterales</taxon>
        <taxon>Yersiniaceae</taxon>
        <taxon>Yersinia</taxon>
    </lineage>
</organism>
<name>A0A0K1H0L0_YERPE</name>
<dbReference type="AlphaFoldDB" id="A0A0K1H0L0"/>
<dbReference type="EMBL" id="KT020860">
    <property type="protein sequence ID" value="AKT73138.1"/>
    <property type="molecule type" value="Genomic_DNA"/>
</dbReference>
<proteinExistence type="predicted"/>
<reference evidence="2" key="1">
    <citation type="submission" date="2015-06" db="EMBL/GenBank/DDBJ databases">
        <title>Complete cryptic plasmid (pTP33) assembly of Yersinia pestis biovar Medievalis strain I-2638.</title>
        <authorList>
            <person name="Afanas'ev M.V."/>
            <person name="Tokmakova E.G."/>
            <person name="Polovinkina V.S."/>
            <person name="Sidorova E.A."/>
            <person name="Sinkov V.V."/>
            <person name="Balakhonov S.V."/>
        </authorList>
    </citation>
    <scope>NUCLEOTIDE SEQUENCE</scope>
    <source>
        <strain evidence="2">I-2638</strain>
        <plasmid evidence="2">pTP33</plasmid>
    </source>
</reference>
<feature type="compositionally biased region" description="Basic residues" evidence="1">
    <location>
        <begin position="13"/>
        <end position="23"/>
    </location>
</feature>
<keyword evidence="2" id="KW-0614">Plasmid</keyword>
<sequence length="45" mass="5396">MVFRRESAISAEKHHRQYQPKGNHRKTLKIAYSAFYVIKVKYAPF</sequence>
<protein>
    <submittedName>
        <fullName evidence="2">Uncharacterized protein</fullName>
    </submittedName>
</protein>
<evidence type="ECO:0000256" key="1">
    <source>
        <dbReference type="SAM" id="MobiDB-lite"/>
    </source>
</evidence>
<accession>A0A0K1H0L0</accession>
<geneLocation type="plasmid" evidence="2">
    <name>pTP33</name>
</geneLocation>